<accession>Q6IJ17</accession>
<reference evidence="1" key="1">
    <citation type="journal article" date="2003" name="Genome Biol.">
        <title>An integrated gene annotation and transcriptional profiling approach towards the full gene content of the Drosophila genome.</title>
        <authorList>
            <person name="Hild M."/>
            <person name="Beckmann B."/>
            <person name="Haas S.A."/>
            <person name="Koch B."/>
            <person name="Solovyev V."/>
            <person name="Busold C."/>
            <person name="Fellenberg K."/>
            <person name="Boutros M."/>
            <person name="Vingron M."/>
            <person name="Sauer F."/>
            <person name="Hoheisel J.D."/>
            <person name="Paro R."/>
        </authorList>
    </citation>
    <scope>NUCLEOTIDE SEQUENCE</scope>
</reference>
<dbReference type="AlphaFoldDB" id="Q6IJ17"/>
<organism evidence="1">
    <name type="scientific">Drosophila melanogaster</name>
    <name type="common">Fruit fly</name>
    <dbReference type="NCBI Taxonomy" id="7227"/>
    <lineage>
        <taxon>Eukaryota</taxon>
        <taxon>Metazoa</taxon>
        <taxon>Ecdysozoa</taxon>
        <taxon>Arthropoda</taxon>
        <taxon>Hexapoda</taxon>
        <taxon>Insecta</taxon>
        <taxon>Pterygota</taxon>
        <taxon>Neoptera</taxon>
        <taxon>Endopterygota</taxon>
        <taxon>Diptera</taxon>
        <taxon>Brachycera</taxon>
        <taxon>Muscomorpha</taxon>
        <taxon>Ephydroidea</taxon>
        <taxon>Drosophilidae</taxon>
        <taxon>Drosophila</taxon>
        <taxon>Sophophora</taxon>
    </lineage>
</organism>
<gene>
    <name evidence="1" type="ORF">HDC16130</name>
</gene>
<name>Q6IJ17_DROME</name>
<proteinExistence type="predicted"/>
<evidence type="ECO:0000313" key="1">
    <source>
        <dbReference type="EMBL" id="DAA04404.1"/>
    </source>
</evidence>
<dbReference type="EMBL" id="BK002899">
    <property type="protein sequence ID" value="DAA04404.1"/>
    <property type="molecule type" value="Genomic_DNA"/>
</dbReference>
<sequence length="158" mass="16642">MAGRAEIKAFIDAQIARILARRNSQDTSSYCSCCSFILVVRVSLLDLNAPDVAAGCLMLDAAAGCIAAVAAAHFVDLNNRQRRRTNTLSAFPISQAGKAGKNGASTAAAAPINIIVIIIGKSGWRAVKLGKDEMPAEARILDWHFDTDGGRAEPSTAD</sequence>
<protein>
    <submittedName>
        <fullName evidence="1">HDC16130</fullName>
    </submittedName>
</protein>